<dbReference type="InterPro" id="IPR040217">
    <property type="entry name" value="ACR1-12"/>
</dbReference>
<evidence type="ECO:0000313" key="3">
    <source>
        <dbReference type="EMBL" id="ONK64614.1"/>
    </source>
</evidence>
<dbReference type="PANTHER" id="PTHR31096:SF6">
    <property type="entry name" value="ACT DOMAIN-CONTAINING PROTEIN ACR8"/>
    <property type="match status" value="1"/>
</dbReference>
<keyword evidence="1 2" id="KW-0677">Repeat</keyword>
<name>A0A5P1EFJ8_ASPOF</name>
<dbReference type="Proteomes" id="UP000243459">
    <property type="component" value="Chromosome 7"/>
</dbReference>
<comment type="function">
    <text evidence="2">Binds amino acids.</text>
</comment>
<keyword evidence="4" id="KW-1185">Reference proteome</keyword>
<gene>
    <name evidence="3" type="ORF">A4U43_C07F27970</name>
</gene>
<proteinExistence type="predicted"/>
<dbReference type="AlphaFoldDB" id="A0A5P1EFJ8"/>
<evidence type="ECO:0000256" key="2">
    <source>
        <dbReference type="RuleBase" id="RU369043"/>
    </source>
</evidence>
<dbReference type="Gramene" id="ONK64614">
    <property type="protein sequence ID" value="ONK64614"/>
    <property type="gene ID" value="A4U43_C07F27970"/>
</dbReference>
<evidence type="ECO:0000313" key="4">
    <source>
        <dbReference type="Proteomes" id="UP000243459"/>
    </source>
</evidence>
<sequence length="227" mass="25964">MHFDRKIGYKRSLRVEFLYQMMFADRDFERRFGDEPSMTSVSVQNWIERGYSVVGVQCRDRPKLLFDVVRTLTDLKYVVFQGTIDTDADRAHLDDEEEGEEGEENGLSKCIGVDKDHIADGDCWWWTRMRAVDETFKAISFQGGDKLKLPRQEVCGSEFKAVIEIDRKKWLGGLMWVGYHAGQSSDGGRSFVVGRHGERDRGVSGWPIGRIGEGDRVSSQIFEALIP</sequence>
<dbReference type="GO" id="GO:0016597">
    <property type="term" value="F:amino acid binding"/>
    <property type="evidence" value="ECO:0007669"/>
    <property type="project" value="UniProtKB-UniRule"/>
</dbReference>
<evidence type="ECO:0000256" key="1">
    <source>
        <dbReference type="ARBA" id="ARBA00022737"/>
    </source>
</evidence>
<accession>A0A5P1EFJ8</accession>
<organism evidence="3 4">
    <name type="scientific">Asparagus officinalis</name>
    <name type="common">Garden asparagus</name>
    <dbReference type="NCBI Taxonomy" id="4686"/>
    <lineage>
        <taxon>Eukaryota</taxon>
        <taxon>Viridiplantae</taxon>
        <taxon>Streptophyta</taxon>
        <taxon>Embryophyta</taxon>
        <taxon>Tracheophyta</taxon>
        <taxon>Spermatophyta</taxon>
        <taxon>Magnoliopsida</taxon>
        <taxon>Liliopsida</taxon>
        <taxon>Asparagales</taxon>
        <taxon>Asparagaceae</taxon>
        <taxon>Asparagoideae</taxon>
        <taxon>Asparagus</taxon>
    </lineage>
</organism>
<reference evidence="4" key="1">
    <citation type="journal article" date="2017" name="Nat. Commun.">
        <title>The asparagus genome sheds light on the origin and evolution of a young Y chromosome.</title>
        <authorList>
            <person name="Harkess A."/>
            <person name="Zhou J."/>
            <person name="Xu C."/>
            <person name="Bowers J.E."/>
            <person name="Van der Hulst R."/>
            <person name="Ayyampalayam S."/>
            <person name="Mercati F."/>
            <person name="Riccardi P."/>
            <person name="McKain M.R."/>
            <person name="Kakrana A."/>
            <person name="Tang H."/>
            <person name="Ray J."/>
            <person name="Groenendijk J."/>
            <person name="Arikit S."/>
            <person name="Mathioni S.M."/>
            <person name="Nakano M."/>
            <person name="Shan H."/>
            <person name="Telgmann-Rauber A."/>
            <person name="Kanno A."/>
            <person name="Yue Z."/>
            <person name="Chen H."/>
            <person name="Li W."/>
            <person name="Chen Y."/>
            <person name="Xu X."/>
            <person name="Zhang Y."/>
            <person name="Luo S."/>
            <person name="Chen H."/>
            <person name="Gao J."/>
            <person name="Mao Z."/>
            <person name="Pires J.C."/>
            <person name="Luo M."/>
            <person name="Kudrna D."/>
            <person name="Wing R.A."/>
            <person name="Meyers B.C."/>
            <person name="Yi K."/>
            <person name="Kong H."/>
            <person name="Lavrijsen P."/>
            <person name="Sunseri F."/>
            <person name="Falavigna A."/>
            <person name="Ye Y."/>
            <person name="Leebens-Mack J.H."/>
            <person name="Chen G."/>
        </authorList>
    </citation>
    <scope>NUCLEOTIDE SEQUENCE [LARGE SCALE GENOMIC DNA]</scope>
    <source>
        <strain evidence="4">cv. DH0086</strain>
    </source>
</reference>
<dbReference type="EMBL" id="CM007387">
    <property type="protein sequence ID" value="ONK64614.1"/>
    <property type="molecule type" value="Genomic_DNA"/>
</dbReference>
<protein>
    <recommendedName>
        <fullName evidence="2">ACT domain-containing protein ACR</fullName>
    </recommendedName>
    <alternativeName>
        <fullName evidence="2">Protein ACT DOMAIN REPEATS</fullName>
    </alternativeName>
</protein>
<dbReference type="PANTHER" id="PTHR31096">
    <property type="entry name" value="ACT DOMAIN-CONTAINING PROTEIN ACR4-RELATED"/>
    <property type="match status" value="1"/>
</dbReference>